<reference evidence="3" key="1">
    <citation type="journal article" date="2019" name="Gigascience">
        <title>De novo genome assembly of the endangered Acer yangbiense, a plant species with extremely small populations endemic to Yunnan Province, China.</title>
        <authorList>
            <person name="Yang J."/>
            <person name="Wariss H.M."/>
            <person name="Tao L."/>
            <person name="Zhang R."/>
            <person name="Yun Q."/>
            <person name="Hollingsworth P."/>
            <person name="Dao Z."/>
            <person name="Luo G."/>
            <person name="Guo H."/>
            <person name="Ma Y."/>
            <person name="Sun W."/>
        </authorList>
    </citation>
    <scope>NUCLEOTIDE SEQUENCE [LARGE SCALE GENOMIC DNA]</scope>
    <source>
        <strain evidence="3">cv. br00</strain>
    </source>
</reference>
<accession>A0A5N5MP92</accession>
<evidence type="ECO:0000313" key="3">
    <source>
        <dbReference type="Proteomes" id="UP000326939"/>
    </source>
</evidence>
<organism evidence="2 3">
    <name type="scientific">Salix brachista</name>
    <dbReference type="NCBI Taxonomy" id="2182728"/>
    <lineage>
        <taxon>Eukaryota</taxon>
        <taxon>Viridiplantae</taxon>
        <taxon>Streptophyta</taxon>
        <taxon>Embryophyta</taxon>
        <taxon>Tracheophyta</taxon>
        <taxon>Spermatophyta</taxon>
        <taxon>Magnoliopsida</taxon>
        <taxon>eudicotyledons</taxon>
        <taxon>Gunneridae</taxon>
        <taxon>Pentapetalae</taxon>
        <taxon>rosids</taxon>
        <taxon>fabids</taxon>
        <taxon>Malpighiales</taxon>
        <taxon>Salicaceae</taxon>
        <taxon>Saliceae</taxon>
        <taxon>Salix</taxon>
    </lineage>
</organism>
<keyword evidence="3" id="KW-1185">Reference proteome</keyword>
<proteinExistence type="predicted"/>
<dbReference type="AlphaFoldDB" id="A0A5N5MP92"/>
<dbReference type="Proteomes" id="UP000326939">
    <property type="component" value="Chromosome 5"/>
</dbReference>
<feature type="compositionally biased region" description="Low complexity" evidence="1">
    <location>
        <begin position="70"/>
        <end position="80"/>
    </location>
</feature>
<sequence length="107" mass="11811">MMLKILAIRPSNSMAEFLQPWLQIVTSGETNQNIVGINESQPSPQELEEKANKLKMDKDPTVSARPKQLSSSPASNASSNYRAISVRTISRAFPNSAATTQTSNWLY</sequence>
<evidence type="ECO:0000313" key="2">
    <source>
        <dbReference type="EMBL" id="KAB5556879.1"/>
    </source>
</evidence>
<name>A0A5N5MP92_9ROSI</name>
<feature type="region of interest" description="Disordered" evidence="1">
    <location>
        <begin position="57"/>
        <end position="80"/>
    </location>
</feature>
<comment type="caution">
    <text evidence="2">The sequence shown here is derived from an EMBL/GenBank/DDBJ whole genome shotgun (WGS) entry which is preliminary data.</text>
</comment>
<dbReference type="EMBL" id="VDCV01000005">
    <property type="protein sequence ID" value="KAB5556879.1"/>
    <property type="molecule type" value="Genomic_DNA"/>
</dbReference>
<protein>
    <submittedName>
        <fullName evidence="2">Uncharacterized protein</fullName>
    </submittedName>
</protein>
<evidence type="ECO:0000256" key="1">
    <source>
        <dbReference type="SAM" id="MobiDB-lite"/>
    </source>
</evidence>
<gene>
    <name evidence="2" type="ORF">DKX38_007788</name>
</gene>